<comment type="similarity">
    <text evidence="2 8">Belongs to the peptidase M16 family.</text>
</comment>
<comment type="cofactor">
    <cofactor evidence="1">
        <name>Zn(2+)</name>
        <dbReference type="ChEBI" id="CHEBI:29105"/>
    </cofactor>
</comment>
<feature type="region of interest" description="Disordered" evidence="9">
    <location>
        <begin position="984"/>
        <end position="1007"/>
    </location>
</feature>
<organism evidence="13 14">
    <name type="scientific">Paragonimus skrjabini miyazakii</name>
    <dbReference type="NCBI Taxonomy" id="59628"/>
    <lineage>
        <taxon>Eukaryota</taxon>
        <taxon>Metazoa</taxon>
        <taxon>Spiralia</taxon>
        <taxon>Lophotrochozoa</taxon>
        <taxon>Platyhelminthes</taxon>
        <taxon>Trematoda</taxon>
        <taxon>Digenea</taxon>
        <taxon>Plagiorchiida</taxon>
        <taxon>Troglotremata</taxon>
        <taxon>Troglotrematidae</taxon>
        <taxon>Paragonimus</taxon>
    </lineage>
</organism>
<dbReference type="EMBL" id="JTDE01000573">
    <property type="protein sequence ID" value="KAF7260892.1"/>
    <property type="molecule type" value="Genomic_DNA"/>
</dbReference>
<dbReference type="InterPro" id="IPR001431">
    <property type="entry name" value="Pept_M16_Zn_BS"/>
</dbReference>
<dbReference type="InterPro" id="IPR032632">
    <property type="entry name" value="Peptidase_M16_M"/>
</dbReference>
<keyword evidence="7" id="KW-0482">Metalloprotease</keyword>
<feature type="domain" description="Peptidase M16 C-terminal" evidence="11">
    <location>
        <begin position="208"/>
        <end position="380"/>
    </location>
</feature>
<evidence type="ECO:0000256" key="6">
    <source>
        <dbReference type="ARBA" id="ARBA00022833"/>
    </source>
</evidence>
<keyword evidence="5" id="KW-0378">Hydrolase</keyword>
<sequence length="1069" mass="122149">MGVDTGDHAVERSHLDTKCYRYIQLKNGLLAVLMSTIDSVKENNEVFNNSDERSAVALCVGSGSFSDPDEAPGLSHLLEHMLFQGSKKYTNETDFSSYVRACGGTYNAVTGQERSLYAFDVKTTHFEDCLSRFSQFFVAPLMAKSKMDQELATVQCEYEQAASDDSLRLEHFVGSLAAPGSPFKKFMYGNKESLELIPKRAGVDVYALLRKHWETNFSAHRMTLAIQSHASFDELESLARTHFEAIPKRNYPQPDYSSFSKCFETPTFARLHKVCPVKYMETLQLVWSLPRLQQSYESKPLAILGGLLADEGEGSILHTLRSMNFATEIYVFNNLTSTPVHSSFCTLLCLCIKLSKLGSKHWDQVCQVVFDYIKLLQNSIQSKADPIQTKDAHNPRQKRTQNNFASYLEERQVIYESTFLYGEPEVALQCCMAVAELMQLVPIESVCSAPHILKKPDPDLYLRLLKQMTPRSVCIVHASSDFVRLLDRDPQLQQEPWFKIMYKSEDIAPATLKTWEMSQPSDSLHLPLQNLFITKNALIMPLGEPKDPRDLNLEPGAENRRRYGHLWYQRNSKYETGKTIMFVHLWSPQMSGTPETFLLQRLLLFVLEQHLREVAYEGEVASMWHSLKFSVNGLLIEVSGFSGKFFLFYSTLLRLILEKLPILSDAQFNMYKDSVKQTLFSLLADPSSVSRFVCGYLLQKDSYRIEQLTQCLQKLSTADVFAFKQHIFMRLHISAYVYGNVTEKEAVGLYQYTIEKIGALPLRQRKFSDTVIYEPGAYQLRLLNSNLTDVNMCVANVLVLGRADLRHAVLNELCANILRGPAIAYLRAKEVLQNASGTLSPWTYDNDGNSHEGLTFLTVIPSGYFSVDAVSGVLDAFFYRFAPLIIAGMSDKEFRHIVGDMISMERRIDANIWTEYDRNRQEILYNEIPLFSRRELKIKVLKEVTQEELLEFYVSEYVDQARVKSLIVQIDSRTDGHVENTMQKHVSVTRPEQIPVPSDSPQSREKSCNELPISLISSLLLYDPKMAKKRINPKYWKDDDLHVRFGRPTMIKDVESFRNKLKFEQGKAV</sequence>
<evidence type="ECO:0000259" key="11">
    <source>
        <dbReference type="Pfam" id="PF05193"/>
    </source>
</evidence>
<evidence type="ECO:0000313" key="13">
    <source>
        <dbReference type="EMBL" id="KAF7260892.1"/>
    </source>
</evidence>
<feature type="domain" description="Peptidase M16 N-terminal" evidence="10">
    <location>
        <begin position="49"/>
        <end position="173"/>
    </location>
</feature>
<evidence type="ECO:0000256" key="2">
    <source>
        <dbReference type="ARBA" id="ARBA00007261"/>
    </source>
</evidence>
<gene>
    <name evidence="13" type="ORF">EG68_01261</name>
</gene>
<evidence type="ECO:0000256" key="3">
    <source>
        <dbReference type="ARBA" id="ARBA00022670"/>
    </source>
</evidence>
<feature type="domain" description="Peptidase M16 middle/third" evidence="12">
    <location>
        <begin position="419"/>
        <end position="710"/>
    </location>
</feature>
<reference evidence="13" key="1">
    <citation type="submission" date="2019-07" db="EMBL/GenBank/DDBJ databases">
        <title>Annotation for the trematode Paragonimus miyazaki's.</title>
        <authorList>
            <person name="Choi Y.-J."/>
        </authorList>
    </citation>
    <scope>NUCLEOTIDE SEQUENCE</scope>
    <source>
        <strain evidence="13">Japan</strain>
    </source>
</reference>
<evidence type="ECO:0000259" key="10">
    <source>
        <dbReference type="Pfam" id="PF00675"/>
    </source>
</evidence>
<dbReference type="PANTHER" id="PTHR43690:SF18">
    <property type="entry name" value="INSULIN-DEGRADING ENZYME-RELATED"/>
    <property type="match status" value="1"/>
</dbReference>
<protein>
    <recommendedName>
        <fullName evidence="15">Nardilysin</fullName>
    </recommendedName>
</protein>
<dbReference type="OrthoDB" id="6273757at2759"/>
<dbReference type="InterPro" id="IPR050626">
    <property type="entry name" value="Peptidase_M16"/>
</dbReference>
<dbReference type="InterPro" id="IPR007863">
    <property type="entry name" value="Peptidase_M16_C"/>
</dbReference>
<name>A0A8S9Z1X0_9TREM</name>
<dbReference type="GO" id="GO:0006508">
    <property type="term" value="P:proteolysis"/>
    <property type="evidence" value="ECO:0007669"/>
    <property type="project" value="UniProtKB-KW"/>
</dbReference>
<keyword evidence="6" id="KW-0862">Zinc</keyword>
<evidence type="ECO:0000256" key="5">
    <source>
        <dbReference type="ARBA" id="ARBA00022801"/>
    </source>
</evidence>
<dbReference type="GO" id="GO:0046872">
    <property type="term" value="F:metal ion binding"/>
    <property type="evidence" value="ECO:0007669"/>
    <property type="project" value="UniProtKB-KW"/>
</dbReference>
<keyword evidence="4" id="KW-0479">Metal-binding</keyword>
<dbReference type="GO" id="GO:0004222">
    <property type="term" value="F:metalloendopeptidase activity"/>
    <property type="evidence" value="ECO:0007669"/>
    <property type="project" value="InterPro"/>
</dbReference>
<evidence type="ECO:0000256" key="7">
    <source>
        <dbReference type="ARBA" id="ARBA00023049"/>
    </source>
</evidence>
<dbReference type="SUPFAM" id="SSF63411">
    <property type="entry name" value="LuxS/MPP-like metallohydrolase"/>
    <property type="match status" value="4"/>
</dbReference>
<comment type="caution">
    <text evidence="13">The sequence shown here is derived from an EMBL/GenBank/DDBJ whole genome shotgun (WGS) entry which is preliminary data.</text>
</comment>
<dbReference type="Proteomes" id="UP000822476">
    <property type="component" value="Unassembled WGS sequence"/>
</dbReference>
<dbReference type="PROSITE" id="PS00143">
    <property type="entry name" value="INSULINASE"/>
    <property type="match status" value="1"/>
</dbReference>
<evidence type="ECO:0000313" key="14">
    <source>
        <dbReference type="Proteomes" id="UP000822476"/>
    </source>
</evidence>
<dbReference type="Pfam" id="PF05193">
    <property type="entry name" value="Peptidase_M16_C"/>
    <property type="match status" value="1"/>
</dbReference>
<accession>A0A8S9Z1X0</accession>
<evidence type="ECO:0008006" key="15">
    <source>
        <dbReference type="Google" id="ProtNLM"/>
    </source>
</evidence>
<proteinExistence type="inferred from homology"/>
<dbReference type="AlphaFoldDB" id="A0A8S9Z1X0"/>
<keyword evidence="14" id="KW-1185">Reference proteome</keyword>
<dbReference type="InterPro" id="IPR011249">
    <property type="entry name" value="Metalloenz_LuxS/M16"/>
</dbReference>
<evidence type="ECO:0000259" key="12">
    <source>
        <dbReference type="Pfam" id="PF16187"/>
    </source>
</evidence>
<keyword evidence="3" id="KW-0645">Protease</keyword>
<evidence type="ECO:0000256" key="9">
    <source>
        <dbReference type="SAM" id="MobiDB-lite"/>
    </source>
</evidence>
<evidence type="ECO:0000256" key="1">
    <source>
        <dbReference type="ARBA" id="ARBA00001947"/>
    </source>
</evidence>
<dbReference type="FunFam" id="3.30.830.10:FF:000012">
    <property type="entry name" value="Protease 3"/>
    <property type="match status" value="1"/>
</dbReference>
<evidence type="ECO:0000256" key="4">
    <source>
        <dbReference type="ARBA" id="ARBA00022723"/>
    </source>
</evidence>
<dbReference type="Gene3D" id="3.30.830.10">
    <property type="entry name" value="Metalloenzyme, LuxS/M16 peptidase-like"/>
    <property type="match status" value="4"/>
</dbReference>
<dbReference type="Pfam" id="PF16187">
    <property type="entry name" value="Peptidase_M16_M"/>
    <property type="match status" value="1"/>
</dbReference>
<dbReference type="PANTHER" id="PTHR43690">
    <property type="entry name" value="NARDILYSIN"/>
    <property type="match status" value="1"/>
</dbReference>
<dbReference type="InterPro" id="IPR011765">
    <property type="entry name" value="Pept_M16_N"/>
</dbReference>
<dbReference type="Pfam" id="PF00675">
    <property type="entry name" value="Peptidase_M16"/>
    <property type="match status" value="1"/>
</dbReference>
<evidence type="ECO:0000256" key="8">
    <source>
        <dbReference type="RuleBase" id="RU004447"/>
    </source>
</evidence>